<evidence type="ECO:0000313" key="2">
    <source>
        <dbReference type="EMBL" id="QJH99884.1"/>
    </source>
</evidence>
<reference evidence="2" key="1">
    <citation type="submission" date="2020-03" db="EMBL/GenBank/DDBJ databases">
        <title>The deep terrestrial virosphere.</title>
        <authorList>
            <person name="Holmfeldt K."/>
            <person name="Nilsson E."/>
            <person name="Simone D."/>
            <person name="Lopez-Fernandez M."/>
            <person name="Wu X."/>
            <person name="de Brujin I."/>
            <person name="Lundin D."/>
            <person name="Andersson A."/>
            <person name="Bertilsson S."/>
            <person name="Dopson M."/>
        </authorList>
    </citation>
    <scope>NUCLEOTIDE SEQUENCE</scope>
    <source>
        <strain evidence="2">TM448B01728</strain>
    </source>
</reference>
<keyword evidence="2" id="KW-0808">Transferase</keyword>
<evidence type="ECO:0000259" key="1">
    <source>
        <dbReference type="Pfam" id="PF00483"/>
    </source>
</evidence>
<name>A0A6M3XPG5_9ZZZZ</name>
<gene>
    <name evidence="2" type="ORF">TM448B01728_0005</name>
</gene>
<dbReference type="Gene3D" id="3.90.550.10">
    <property type="entry name" value="Spore Coat Polysaccharide Biosynthesis Protein SpsA, Chain A"/>
    <property type="match status" value="1"/>
</dbReference>
<dbReference type="GO" id="GO:0016740">
    <property type="term" value="F:transferase activity"/>
    <property type="evidence" value="ECO:0007669"/>
    <property type="project" value="UniProtKB-KW"/>
</dbReference>
<accession>A0A6M3XPG5</accession>
<dbReference type="PANTHER" id="PTHR22572">
    <property type="entry name" value="SUGAR-1-PHOSPHATE GUANYL TRANSFERASE"/>
    <property type="match status" value="1"/>
</dbReference>
<dbReference type="InterPro" id="IPR029044">
    <property type="entry name" value="Nucleotide-diphossugar_trans"/>
</dbReference>
<dbReference type="SUPFAM" id="SSF53448">
    <property type="entry name" value="Nucleotide-diphospho-sugar transferases"/>
    <property type="match status" value="1"/>
</dbReference>
<protein>
    <submittedName>
        <fullName evidence="2">Putative nucleotidyltransferase</fullName>
    </submittedName>
</protein>
<dbReference type="Pfam" id="PF00483">
    <property type="entry name" value="NTP_transferase"/>
    <property type="match status" value="1"/>
</dbReference>
<organism evidence="2">
    <name type="scientific">viral metagenome</name>
    <dbReference type="NCBI Taxonomy" id="1070528"/>
    <lineage>
        <taxon>unclassified sequences</taxon>
        <taxon>metagenomes</taxon>
        <taxon>organismal metagenomes</taxon>
    </lineage>
</organism>
<dbReference type="InterPro" id="IPR050486">
    <property type="entry name" value="Mannose-1P_guanyltransferase"/>
</dbReference>
<dbReference type="InterPro" id="IPR005835">
    <property type="entry name" value="NTP_transferase_dom"/>
</dbReference>
<proteinExistence type="predicted"/>
<dbReference type="AlphaFoldDB" id="A0A6M3XPG5"/>
<sequence>MGNEDCNECILLAGGEAWRLKPDTTIPKPMLKLNNLTLLEYQLRWLLQHKFDHIIIASDKKYDIRPSFDPYIEWSIGDKRGTGGAVLIASDILKTKNFYLMNVDDLIFGYNPRLMLMGDYEAKILVSKPRIGFGRVELRQDLILGFREKPILDFYVSVGHYVFKKHIVEKYFPDIGNLEELVLPNLAERRILKAERLKGKWVTINTVKDLLEAQQILSQ</sequence>
<feature type="domain" description="Nucleotidyl transferase" evidence="1">
    <location>
        <begin position="10"/>
        <end position="216"/>
    </location>
</feature>
<dbReference type="EMBL" id="MT144815">
    <property type="protein sequence ID" value="QJH99884.1"/>
    <property type="molecule type" value="Genomic_DNA"/>
</dbReference>